<dbReference type="AlphaFoldDB" id="A0A5B7GNW3"/>
<dbReference type="Proteomes" id="UP000324222">
    <property type="component" value="Unassembled WGS sequence"/>
</dbReference>
<evidence type="ECO:0000313" key="3">
    <source>
        <dbReference type="Proteomes" id="UP000324222"/>
    </source>
</evidence>
<dbReference type="EMBL" id="VSRR010016344">
    <property type="protein sequence ID" value="MPC59195.1"/>
    <property type="molecule type" value="Genomic_DNA"/>
</dbReference>
<proteinExistence type="predicted"/>
<reference evidence="2 3" key="1">
    <citation type="submission" date="2019-05" db="EMBL/GenBank/DDBJ databases">
        <title>Another draft genome of Portunus trituberculatus and its Hox gene families provides insights of decapod evolution.</title>
        <authorList>
            <person name="Jeong J.-H."/>
            <person name="Song I."/>
            <person name="Kim S."/>
            <person name="Choi T."/>
            <person name="Kim D."/>
            <person name="Ryu S."/>
            <person name="Kim W."/>
        </authorList>
    </citation>
    <scope>NUCLEOTIDE SEQUENCE [LARGE SCALE GENOMIC DNA]</scope>
    <source>
        <tissue evidence="2">Muscle</tissue>
    </source>
</reference>
<accession>A0A5B7GNW3</accession>
<gene>
    <name evidence="2" type="ORF">E2C01_053211</name>
</gene>
<evidence type="ECO:0000256" key="1">
    <source>
        <dbReference type="SAM" id="MobiDB-lite"/>
    </source>
</evidence>
<evidence type="ECO:0000313" key="2">
    <source>
        <dbReference type="EMBL" id="MPC59195.1"/>
    </source>
</evidence>
<organism evidence="2 3">
    <name type="scientific">Portunus trituberculatus</name>
    <name type="common">Swimming crab</name>
    <name type="synonym">Neptunus trituberculatus</name>
    <dbReference type="NCBI Taxonomy" id="210409"/>
    <lineage>
        <taxon>Eukaryota</taxon>
        <taxon>Metazoa</taxon>
        <taxon>Ecdysozoa</taxon>
        <taxon>Arthropoda</taxon>
        <taxon>Crustacea</taxon>
        <taxon>Multicrustacea</taxon>
        <taxon>Malacostraca</taxon>
        <taxon>Eumalacostraca</taxon>
        <taxon>Eucarida</taxon>
        <taxon>Decapoda</taxon>
        <taxon>Pleocyemata</taxon>
        <taxon>Brachyura</taxon>
        <taxon>Eubrachyura</taxon>
        <taxon>Portunoidea</taxon>
        <taxon>Portunidae</taxon>
        <taxon>Portuninae</taxon>
        <taxon>Portunus</taxon>
    </lineage>
</organism>
<keyword evidence="3" id="KW-1185">Reference proteome</keyword>
<comment type="caution">
    <text evidence="2">The sequence shown here is derived from an EMBL/GenBank/DDBJ whole genome shotgun (WGS) entry which is preliminary data.</text>
</comment>
<feature type="region of interest" description="Disordered" evidence="1">
    <location>
        <begin position="16"/>
        <end position="48"/>
    </location>
</feature>
<protein>
    <submittedName>
        <fullName evidence="2">Uncharacterized protein</fullName>
    </submittedName>
</protein>
<sequence length="140" mass="15330">MTLHRAIAVIVAQPSVTSVHSPSHRRPPPSCRPSRAPKKRARMAAISSRPNGLDEAWVRRLAGGGGRGWCEAGVAAGLLVVASASLFCEREDQAALSGTRNTFRLPLILCTMTRRKHRALQGCVRTRSPQYSYRRGEKNT</sequence>
<name>A0A5B7GNW3_PORTR</name>